<dbReference type="RefSeq" id="WP_371163217.1">
    <property type="nucleotide sequence ID" value="NZ_JBEDNX010000003.1"/>
</dbReference>
<reference evidence="1 2" key="1">
    <citation type="submission" date="2024-06" db="EMBL/GenBank/DDBJ databases">
        <title>Halorubrum miltondacostae sp. nov., a potential PHA producer isolated from an inland solar saltern in Rio Maior, Portugal.</title>
        <authorList>
            <person name="Albuquerque L."/>
            <person name="Viver T."/>
            <person name="Barroso C."/>
            <person name="Claudino R."/>
            <person name="Galvan M."/>
            <person name="Simoes G."/>
            <person name="Lobo Da Cunha A."/>
            <person name="Egas C."/>
        </authorList>
    </citation>
    <scope>NUCLEOTIDE SEQUENCE [LARGE SCALE GENOMIC DNA]</scope>
    <source>
        <strain evidence="1 2">RMP-11</strain>
    </source>
</reference>
<proteinExistence type="predicted"/>
<keyword evidence="2" id="KW-1185">Reference proteome</keyword>
<evidence type="ECO:0000313" key="1">
    <source>
        <dbReference type="EMBL" id="MEZ3165175.1"/>
    </source>
</evidence>
<dbReference type="InterPro" id="IPR048925">
    <property type="entry name" value="RdfA"/>
</dbReference>
<organism evidence="1 2">
    <name type="scientific">Halorubrum miltondacostae</name>
    <dbReference type="NCBI Taxonomy" id="3076378"/>
    <lineage>
        <taxon>Archaea</taxon>
        <taxon>Methanobacteriati</taxon>
        <taxon>Methanobacteriota</taxon>
        <taxon>Stenosarchaea group</taxon>
        <taxon>Halobacteria</taxon>
        <taxon>Halobacteriales</taxon>
        <taxon>Haloferacaceae</taxon>
        <taxon>Halorubrum</taxon>
    </lineage>
</organism>
<protein>
    <submittedName>
        <fullName evidence="1">Rod-determining factor RdfA</fullName>
    </submittedName>
</protein>
<dbReference type="EMBL" id="JBEDNY010000006">
    <property type="protein sequence ID" value="MEZ3165175.1"/>
    <property type="molecule type" value="Genomic_DNA"/>
</dbReference>
<dbReference type="AlphaFoldDB" id="A0ABD5M688"/>
<dbReference type="Proteomes" id="UP001567572">
    <property type="component" value="Unassembled WGS sequence"/>
</dbReference>
<evidence type="ECO:0000313" key="2">
    <source>
        <dbReference type="Proteomes" id="UP001567572"/>
    </source>
</evidence>
<comment type="caution">
    <text evidence="1">The sequence shown here is derived from an EMBL/GenBank/DDBJ whole genome shotgun (WGS) entry which is preliminary data.</text>
</comment>
<dbReference type="Pfam" id="PF21811">
    <property type="entry name" value="RdfA"/>
    <property type="match status" value="1"/>
</dbReference>
<sequence length="215" mass="24729">MSKADSCCKVGRVAEEYDLSPGLSDETLDEQLKYRWLGSEEYPEMSHRTLVDWLHKHLLRTRYTEHGRSTLEPHLESDYEAIKDAESDNHHAVLSDLETDGIDGEKLLDDFVSPATMYRHLTECLDVEKRRKQQSDATSDRNKLEYVESTAEMYISDLLSSWENKGKVPHASDADTTVRIYLECPECAKQTNIRTVQQQGYVCEDHMLAQSEHST</sequence>
<name>A0ABD5M688_9EURY</name>
<gene>
    <name evidence="1" type="primary">rdfA</name>
    <name evidence="1" type="ORF">ABNG04_15105</name>
</gene>
<accession>A0ABD5M688</accession>